<name>A0A7X0U8A2_9BURK</name>
<comment type="caution">
    <text evidence="3">The sequence shown here is derived from an EMBL/GenBank/DDBJ whole genome shotgun (WGS) entry which is preliminary data.</text>
</comment>
<dbReference type="AlphaFoldDB" id="A0A7X0U8A2"/>
<feature type="transmembrane region" description="Helical" evidence="1">
    <location>
        <begin position="56"/>
        <end position="80"/>
    </location>
</feature>
<keyword evidence="1" id="KW-0812">Transmembrane</keyword>
<keyword evidence="4" id="KW-1185">Reference proteome</keyword>
<organism evidence="3 4">
    <name type="scientific">Acidovorax soli</name>
    <dbReference type="NCBI Taxonomy" id="592050"/>
    <lineage>
        <taxon>Bacteria</taxon>
        <taxon>Pseudomonadati</taxon>
        <taxon>Pseudomonadota</taxon>
        <taxon>Betaproteobacteria</taxon>
        <taxon>Burkholderiales</taxon>
        <taxon>Comamonadaceae</taxon>
        <taxon>Acidovorax</taxon>
    </lineage>
</organism>
<evidence type="ECO:0000313" key="4">
    <source>
        <dbReference type="Proteomes" id="UP000575083"/>
    </source>
</evidence>
<dbReference type="InterPro" id="IPR025588">
    <property type="entry name" value="YcxB-like_C"/>
</dbReference>
<sequence length="176" mass="19849">MDEPANNEMRIQYELKFRDLLLFSVSHHFLSPIAQAFYLVLPWMAFNSARDGGRSFGFSVASAALLYLAEWAAIVAICALDYFRRNVTVLTEHTLETRHDELVETTPFTKLFVKWPGVSKVVARPGFTGVYLAHNKAHVIPNRAFTSSEKRREFVAFVREKIRATKGKAGGVGAVR</sequence>
<reference evidence="3 4" key="1">
    <citation type="submission" date="2020-08" db="EMBL/GenBank/DDBJ databases">
        <title>Functional genomics of gut bacteria from endangered species of beetles.</title>
        <authorList>
            <person name="Carlos-Shanley C."/>
        </authorList>
    </citation>
    <scope>NUCLEOTIDE SEQUENCE [LARGE SCALE GENOMIC DNA]</scope>
    <source>
        <strain evidence="3 4">S00198</strain>
    </source>
</reference>
<gene>
    <name evidence="3" type="ORF">HNP48_001686</name>
</gene>
<keyword evidence="1" id="KW-1133">Transmembrane helix</keyword>
<dbReference type="EMBL" id="JACHLK010000002">
    <property type="protein sequence ID" value="MBB6559022.1"/>
    <property type="molecule type" value="Genomic_DNA"/>
</dbReference>
<protein>
    <recommendedName>
        <fullName evidence="2">YcxB-like C-terminal domain-containing protein</fullName>
    </recommendedName>
</protein>
<accession>A0A7X0U8A2</accession>
<feature type="transmembrane region" description="Helical" evidence="1">
    <location>
        <begin position="20"/>
        <end position="44"/>
    </location>
</feature>
<dbReference type="Proteomes" id="UP000575083">
    <property type="component" value="Unassembled WGS sequence"/>
</dbReference>
<evidence type="ECO:0000259" key="2">
    <source>
        <dbReference type="Pfam" id="PF14317"/>
    </source>
</evidence>
<dbReference type="Pfam" id="PF14317">
    <property type="entry name" value="YcxB"/>
    <property type="match status" value="1"/>
</dbReference>
<evidence type="ECO:0000313" key="3">
    <source>
        <dbReference type="EMBL" id="MBB6559022.1"/>
    </source>
</evidence>
<proteinExistence type="predicted"/>
<dbReference type="RefSeq" id="WP_184856418.1">
    <property type="nucleotide sequence ID" value="NZ_JACHLK010000002.1"/>
</dbReference>
<feature type="domain" description="YcxB-like C-terminal" evidence="2">
    <location>
        <begin position="102"/>
        <end position="157"/>
    </location>
</feature>
<keyword evidence="1" id="KW-0472">Membrane</keyword>
<evidence type="ECO:0000256" key="1">
    <source>
        <dbReference type="SAM" id="Phobius"/>
    </source>
</evidence>